<reference evidence="2 3" key="1">
    <citation type="submission" date="2024-05" db="EMBL/GenBank/DDBJ databases">
        <title>Haplotype-resolved chromosome-level genome assembly of Huyou (Citrus changshanensis).</title>
        <authorList>
            <person name="Miao C."/>
            <person name="Chen W."/>
            <person name="Wu Y."/>
            <person name="Wang L."/>
            <person name="Zhao S."/>
            <person name="Grierson D."/>
            <person name="Xu C."/>
            <person name="Chen K."/>
        </authorList>
    </citation>
    <scope>NUCLEOTIDE SEQUENCE [LARGE SCALE GENOMIC DNA]</scope>
    <source>
        <strain evidence="2">01-14</strain>
        <tissue evidence="2">Leaf</tissue>
    </source>
</reference>
<organism evidence="2 3">
    <name type="scientific">Citrus x changshan-huyou</name>
    <dbReference type="NCBI Taxonomy" id="2935761"/>
    <lineage>
        <taxon>Eukaryota</taxon>
        <taxon>Viridiplantae</taxon>
        <taxon>Streptophyta</taxon>
        <taxon>Embryophyta</taxon>
        <taxon>Tracheophyta</taxon>
        <taxon>Spermatophyta</taxon>
        <taxon>Magnoliopsida</taxon>
        <taxon>eudicotyledons</taxon>
        <taxon>Gunneridae</taxon>
        <taxon>Pentapetalae</taxon>
        <taxon>rosids</taxon>
        <taxon>malvids</taxon>
        <taxon>Sapindales</taxon>
        <taxon>Rutaceae</taxon>
        <taxon>Aurantioideae</taxon>
        <taxon>Citrus</taxon>
    </lineage>
</organism>
<evidence type="ECO:0000256" key="1">
    <source>
        <dbReference type="SAM" id="MobiDB-lite"/>
    </source>
</evidence>
<keyword evidence="3" id="KW-1185">Reference proteome</keyword>
<dbReference type="EMBL" id="JBCGBO010000005">
    <property type="protein sequence ID" value="KAK9199098.1"/>
    <property type="molecule type" value="Genomic_DNA"/>
</dbReference>
<dbReference type="Proteomes" id="UP001428341">
    <property type="component" value="Unassembled WGS sequence"/>
</dbReference>
<evidence type="ECO:0000313" key="2">
    <source>
        <dbReference type="EMBL" id="KAK9199098.1"/>
    </source>
</evidence>
<name>A0AAP0QIL0_9ROSI</name>
<comment type="caution">
    <text evidence="2">The sequence shown here is derived from an EMBL/GenBank/DDBJ whole genome shotgun (WGS) entry which is preliminary data.</text>
</comment>
<feature type="region of interest" description="Disordered" evidence="1">
    <location>
        <begin position="1"/>
        <end position="21"/>
    </location>
</feature>
<accession>A0AAP0QIL0</accession>
<sequence length="80" mass="8544">MHTHRPQQLGCGNPSAGHNKSAGYQALVQPGALRKGHEEKNPYSEAFFRISSSCTSSSDGCLSTLKPELPLSSAVEETND</sequence>
<proteinExistence type="predicted"/>
<evidence type="ECO:0000313" key="3">
    <source>
        <dbReference type="Proteomes" id="UP001428341"/>
    </source>
</evidence>
<protein>
    <submittedName>
        <fullName evidence="2">Uncharacterized protein</fullName>
    </submittedName>
</protein>
<dbReference type="AlphaFoldDB" id="A0AAP0QIL0"/>
<gene>
    <name evidence="2" type="ORF">WN944_014285</name>
</gene>